<organism evidence="2 3">
    <name type="scientific">Marinomonas communis</name>
    <dbReference type="NCBI Taxonomy" id="28254"/>
    <lineage>
        <taxon>Bacteria</taxon>
        <taxon>Pseudomonadati</taxon>
        <taxon>Pseudomonadota</taxon>
        <taxon>Gammaproteobacteria</taxon>
        <taxon>Oceanospirillales</taxon>
        <taxon>Oceanospirillaceae</taxon>
        <taxon>Marinomonas</taxon>
    </lineage>
</organism>
<protein>
    <submittedName>
        <fullName evidence="2">DedD protein</fullName>
    </submittedName>
</protein>
<dbReference type="PROSITE" id="PS51724">
    <property type="entry name" value="SPOR"/>
    <property type="match status" value="1"/>
</dbReference>
<dbReference type="GO" id="GO:0030428">
    <property type="term" value="C:cell septum"/>
    <property type="evidence" value="ECO:0007669"/>
    <property type="project" value="TreeGrafter"/>
</dbReference>
<dbReference type="GO" id="GO:0032153">
    <property type="term" value="C:cell division site"/>
    <property type="evidence" value="ECO:0007669"/>
    <property type="project" value="TreeGrafter"/>
</dbReference>
<evidence type="ECO:0000313" key="2">
    <source>
        <dbReference type="EMBL" id="TDR15166.1"/>
    </source>
</evidence>
<name>A0A4R6X7Z4_9GAMM</name>
<keyword evidence="3" id="KW-1185">Reference proteome</keyword>
<dbReference type="InterPro" id="IPR036680">
    <property type="entry name" value="SPOR-like_sf"/>
</dbReference>
<dbReference type="RefSeq" id="WP_133559796.1">
    <property type="nucleotide sequence ID" value="NZ_SNZA01000001.1"/>
</dbReference>
<sequence>MLDAKSKYRLIGAGLLLGSSAILLPLILDGERPESLDVQISVPERPEFPEVAIAPVQPVSEMEIPDEPVDVNSIELLPSDPETQPVKPVAKEPVSVVSELEVKPEEPVLKVTKEPVPIGERWTLQVATFGKQDNATRTLKKLKDAGYPAYVMTTNSLFKVFVGPELKREESEKMKQKVQKEFKLSGIVVKYSPNS</sequence>
<reference evidence="2 3" key="1">
    <citation type="submission" date="2019-03" db="EMBL/GenBank/DDBJ databases">
        <title>Genomic Encyclopedia of Type Strains, Phase IV (KMG-IV): sequencing the most valuable type-strain genomes for metagenomic binning, comparative biology and taxonomic classification.</title>
        <authorList>
            <person name="Goeker M."/>
        </authorList>
    </citation>
    <scope>NUCLEOTIDE SEQUENCE [LARGE SCALE GENOMIC DNA]</scope>
    <source>
        <strain evidence="2 3">DSM 5604</strain>
    </source>
</reference>
<accession>A0A4R6X7Z4</accession>
<gene>
    <name evidence="2" type="ORF">C8D85_0520</name>
</gene>
<dbReference type="InterPro" id="IPR052521">
    <property type="entry name" value="Cell_div_SPOR-domain"/>
</dbReference>
<dbReference type="AlphaFoldDB" id="A0A4R6X7Z4"/>
<evidence type="ECO:0000313" key="3">
    <source>
        <dbReference type="Proteomes" id="UP000295729"/>
    </source>
</evidence>
<dbReference type="GO" id="GO:0042834">
    <property type="term" value="F:peptidoglycan binding"/>
    <property type="evidence" value="ECO:0007669"/>
    <property type="project" value="InterPro"/>
</dbReference>
<dbReference type="SUPFAM" id="SSF110997">
    <property type="entry name" value="Sporulation related repeat"/>
    <property type="match status" value="1"/>
</dbReference>
<dbReference type="Pfam" id="PF05036">
    <property type="entry name" value="SPOR"/>
    <property type="match status" value="1"/>
</dbReference>
<comment type="caution">
    <text evidence="2">The sequence shown here is derived from an EMBL/GenBank/DDBJ whole genome shotgun (WGS) entry which is preliminary data.</text>
</comment>
<proteinExistence type="predicted"/>
<dbReference type="PANTHER" id="PTHR38687">
    <property type="entry name" value="CELL DIVISION PROTEIN DEDD-RELATED"/>
    <property type="match status" value="1"/>
</dbReference>
<dbReference type="Proteomes" id="UP000295729">
    <property type="component" value="Unassembled WGS sequence"/>
</dbReference>
<dbReference type="GO" id="GO:0032506">
    <property type="term" value="P:cytokinetic process"/>
    <property type="evidence" value="ECO:0007669"/>
    <property type="project" value="TreeGrafter"/>
</dbReference>
<dbReference type="PANTHER" id="PTHR38687:SF1">
    <property type="entry name" value="CELL DIVISION PROTEIN DEDD"/>
    <property type="match status" value="1"/>
</dbReference>
<dbReference type="OrthoDB" id="7069135at2"/>
<feature type="domain" description="SPOR" evidence="1">
    <location>
        <begin position="116"/>
        <end position="191"/>
    </location>
</feature>
<evidence type="ECO:0000259" key="1">
    <source>
        <dbReference type="PROSITE" id="PS51724"/>
    </source>
</evidence>
<dbReference type="EMBL" id="SNZA01000001">
    <property type="protein sequence ID" value="TDR15166.1"/>
    <property type="molecule type" value="Genomic_DNA"/>
</dbReference>
<dbReference type="Gene3D" id="3.30.70.1070">
    <property type="entry name" value="Sporulation related repeat"/>
    <property type="match status" value="1"/>
</dbReference>
<dbReference type="InterPro" id="IPR007730">
    <property type="entry name" value="SPOR-like_dom"/>
</dbReference>